<dbReference type="SMART" id="SM00650">
    <property type="entry name" value="rADc"/>
    <property type="match status" value="1"/>
</dbReference>
<dbReference type="PANTHER" id="PTHR11727">
    <property type="entry name" value="DIMETHYLADENOSINE TRANSFERASE"/>
    <property type="match status" value="1"/>
</dbReference>
<feature type="binding site" evidence="5">
    <location>
        <position position="15"/>
    </location>
    <ligand>
        <name>S-adenosyl-L-methionine</name>
        <dbReference type="ChEBI" id="CHEBI:59789"/>
    </ligand>
</feature>
<protein>
    <submittedName>
        <fullName evidence="7">23S ribosomal RNA methyltransferase Erm</fullName>
    </submittedName>
</protein>
<evidence type="ECO:0000256" key="3">
    <source>
        <dbReference type="ARBA" id="ARBA00022691"/>
    </source>
</evidence>
<evidence type="ECO:0000256" key="1">
    <source>
        <dbReference type="ARBA" id="ARBA00022603"/>
    </source>
</evidence>
<gene>
    <name evidence="7" type="primary">erm</name>
    <name evidence="7" type="ORF">ABFY20_05495</name>
</gene>
<dbReference type="InterPro" id="IPR020598">
    <property type="entry name" value="rRNA_Ade_methylase_Trfase_N"/>
</dbReference>
<dbReference type="GO" id="GO:0003723">
    <property type="term" value="F:RNA binding"/>
    <property type="evidence" value="ECO:0007669"/>
    <property type="project" value="UniProtKB-UniRule"/>
</dbReference>
<evidence type="ECO:0000256" key="4">
    <source>
        <dbReference type="ARBA" id="ARBA00022884"/>
    </source>
</evidence>
<comment type="similarity">
    <text evidence="5">Belongs to the class I-like SAM-binding methyltransferase superfamily. rRNA adenine N(6)-methyltransferase family.</text>
</comment>
<feature type="binding site" evidence="5">
    <location>
        <position position="41"/>
    </location>
    <ligand>
        <name>S-adenosyl-L-methionine</name>
        <dbReference type="ChEBI" id="CHEBI:59789"/>
    </ligand>
</feature>
<keyword evidence="2 5" id="KW-0808">Transferase</keyword>
<feature type="binding site" evidence="5">
    <location>
        <position position="17"/>
    </location>
    <ligand>
        <name>S-adenosyl-L-methionine</name>
        <dbReference type="ChEBI" id="CHEBI:59789"/>
    </ligand>
</feature>
<feature type="domain" description="Ribosomal RNA adenine methylase transferase N-terminal" evidence="6">
    <location>
        <begin position="22"/>
        <end position="179"/>
    </location>
</feature>
<dbReference type="GO" id="GO:0005829">
    <property type="term" value="C:cytosol"/>
    <property type="evidence" value="ECO:0007669"/>
    <property type="project" value="TreeGrafter"/>
</dbReference>
<evidence type="ECO:0000256" key="5">
    <source>
        <dbReference type="PROSITE-ProRule" id="PRU01026"/>
    </source>
</evidence>
<dbReference type="PANTHER" id="PTHR11727:SF7">
    <property type="entry name" value="DIMETHYLADENOSINE TRANSFERASE-RELATED"/>
    <property type="match status" value="1"/>
</dbReference>
<dbReference type="SUPFAM" id="SSF53335">
    <property type="entry name" value="S-adenosyl-L-methionine-dependent methyltransferases"/>
    <property type="match status" value="1"/>
</dbReference>
<evidence type="ECO:0000259" key="6">
    <source>
        <dbReference type="SMART" id="SM00650"/>
    </source>
</evidence>
<sequence>MPRSLHGGRHELGQNFLTHTPSIDLILALVDATRGPILELGAGDGALTRPLATRRRPLTAIDIDEHRVRRLRRALPHADVLQADALHHPLRAPTVVGNIPFHLTTPILRRLLAEPGWERAILLTQWEVARKRAGVGGGTMMTAQHAPWFEFALHGRVPRWGFRPAPGVDGGILSITRREHPLLPGAERRAYEGFVRAVFSGRGATLERIVAGAGKAPPSVARDAVARADARGALARDLDAEQWAALWRTLRG</sequence>
<dbReference type="NCBIfam" id="NF000499">
    <property type="entry name" value="Erm23S_rRNA_broad"/>
    <property type="match status" value="1"/>
</dbReference>
<evidence type="ECO:0000256" key="2">
    <source>
        <dbReference type="ARBA" id="ARBA00022679"/>
    </source>
</evidence>
<keyword evidence="3 5" id="KW-0949">S-adenosyl-L-methionine</keyword>
<feature type="binding site" evidence="5">
    <location>
        <position position="62"/>
    </location>
    <ligand>
        <name>S-adenosyl-L-methionine</name>
        <dbReference type="ChEBI" id="CHEBI:59789"/>
    </ligand>
</feature>
<dbReference type="EMBL" id="CP162511">
    <property type="protein sequence ID" value="XDI06552.1"/>
    <property type="molecule type" value="Genomic_DNA"/>
</dbReference>
<dbReference type="InterPro" id="IPR001737">
    <property type="entry name" value="KsgA/Erm"/>
</dbReference>
<proteinExistence type="inferred from homology"/>
<evidence type="ECO:0000313" key="7">
    <source>
        <dbReference type="EMBL" id="XDI06552.1"/>
    </source>
</evidence>
<dbReference type="CDD" id="cd02440">
    <property type="entry name" value="AdoMet_MTases"/>
    <property type="match status" value="1"/>
</dbReference>
<dbReference type="Gene3D" id="3.40.50.150">
    <property type="entry name" value="Vaccinia Virus protein VP39"/>
    <property type="match status" value="1"/>
</dbReference>
<accession>A0AB39BK28</accession>
<reference evidence="7" key="1">
    <citation type="submission" date="2024-05" db="EMBL/GenBank/DDBJ databases">
        <title>Herbiconiux sp. A18JL235.</title>
        <authorList>
            <person name="Zhang G."/>
        </authorList>
    </citation>
    <scope>NUCLEOTIDE SEQUENCE</scope>
    <source>
        <strain evidence="7">A18JL235</strain>
    </source>
</reference>
<dbReference type="RefSeq" id="WP_368498932.1">
    <property type="nucleotide sequence ID" value="NZ_CP162511.1"/>
</dbReference>
<feature type="binding site" evidence="5">
    <location>
        <position position="98"/>
    </location>
    <ligand>
        <name>S-adenosyl-L-methionine</name>
        <dbReference type="ChEBI" id="CHEBI:59789"/>
    </ligand>
</feature>
<organism evidence="7">
    <name type="scientific">Herbiconiux sp. A18JL235</name>
    <dbReference type="NCBI Taxonomy" id="3152363"/>
    <lineage>
        <taxon>Bacteria</taxon>
        <taxon>Bacillati</taxon>
        <taxon>Actinomycetota</taxon>
        <taxon>Actinomycetes</taxon>
        <taxon>Micrococcales</taxon>
        <taxon>Microbacteriaceae</taxon>
        <taxon>Herbiconiux</taxon>
    </lineage>
</organism>
<dbReference type="AlphaFoldDB" id="A0AB39BK28"/>
<keyword evidence="1 5" id="KW-0489">Methyltransferase</keyword>
<keyword evidence="4 5" id="KW-0694">RNA-binding</keyword>
<dbReference type="PROSITE" id="PS51689">
    <property type="entry name" value="SAM_RNA_A_N6_MT"/>
    <property type="match status" value="1"/>
</dbReference>
<dbReference type="Pfam" id="PF00398">
    <property type="entry name" value="RrnaAD"/>
    <property type="match status" value="1"/>
</dbReference>
<name>A0AB39BK28_9MICO</name>
<dbReference type="InterPro" id="IPR029063">
    <property type="entry name" value="SAM-dependent_MTases_sf"/>
</dbReference>
<dbReference type="GO" id="GO:0000179">
    <property type="term" value="F:rRNA (adenine-N6,N6-)-dimethyltransferase activity"/>
    <property type="evidence" value="ECO:0007669"/>
    <property type="project" value="UniProtKB-UniRule"/>
</dbReference>
<feature type="binding site" evidence="5">
    <location>
        <position position="84"/>
    </location>
    <ligand>
        <name>S-adenosyl-L-methionine</name>
        <dbReference type="ChEBI" id="CHEBI:59789"/>
    </ligand>
</feature>